<reference evidence="4 5" key="1">
    <citation type="journal article" date="2009" name="Stand. Genomic Sci.">
        <title>Complete genome sequence of Beutenbergia cavernae type strain (HKI 0122).</title>
        <authorList>
            <person name="Land M."/>
            <person name="Pukall R."/>
            <person name="Abt B."/>
            <person name="Goker M."/>
            <person name="Rohde M."/>
            <person name="Glavina Del Rio T."/>
            <person name="Tice H."/>
            <person name="Copeland A."/>
            <person name="Cheng J.F."/>
            <person name="Lucas S."/>
            <person name="Chen F."/>
            <person name="Nolan M."/>
            <person name="Bruce D."/>
            <person name="Goodwin L."/>
            <person name="Pitluck S."/>
            <person name="Ivanova N."/>
            <person name="Mavromatis K."/>
            <person name="Ovchinnikova G."/>
            <person name="Pati A."/>
            <person name="Chen A."/>
            <person name="Palaniappan K."/>
            <person name="Hauser L."/>
            <person name="Chang Y.J."/>
            <person name="Jefferies C.C."/>
            <person name="Saunders E."/>
            <person name="Brettin T."/>
            <person name="Detter J.C."/>
            <person name="Han C."/>
            <person name="Chain P."/>
            <person name="Bristow J."/>
            <person name="Eisen J.A."/>
            <person name="Markowitz V."/>
            <person name="Hugenholtz P."/>
            <person name="Kyrpides N.C."/>
            <person name="Klenk H.P."/>
            <person name="Lapidus A."/>
        </authorList>
    </citation>
    <scope>NUCLEOTIDE SEQUENCE [LARGE SCALE GENOMIC DNA]</scope>
    <source>
        <strain evidence="5">ATCC BAA-8 / DSM 12333 / NBRC 16432</strain>
    </source>
</reference>
<dbReference type="Pfam" id="PF13649">
    <property type="entry name" value="Methyltransf_25"/>
    <property type="match status" value="1"/>
</dbReference>
<evidence type="ECO:0000313" key="4">
    <source>
        <dbReference type="EMBL" id="ACQ81907.1"/>
    </source>
</evidence>
<keyword evidence="1 4" id="KW-0489">Methyltransferase</keyword>
<dbReference type="Gene3D" id="3.40.50.150">
    <property type="entry name" value="Vaccinia Virus protein VP39"/>
    <property type="match status" value="1"/>
</dbReference>
<dbReference type="InterPro" id="IPR041698">
    <property type="entry name" value="Methyltransf_25"/>
</dbReference>
<protein>
    <submittedName>
        <fullName evidence="4">Methyltransferase type 11</fullName>
    </submittedName>
</protein>
<dbReference type="PANTHER" id="PTHR43861:SF1">
    <property type="entry name" value="TRANS-ACONITATE 2-METHYLTRANSFERASE"/>
    <property type="match status" value="1"/>
</dbReference>
<sequence>MSQQTVSRYDPHADWYVEHTGAWDSAAADVLPSDLAGQRILDQACGWGQLSRILAERGARVSGVDLSENLVGHARELEAAAPLGIEYLVGDATTTSWWDGEPYDQVVCNMALMDIDDLPGALSAAAAVVAPGGLFTLTVFHPCFPGRADDPDTLPSWPPDRGYAAEGWWTTGRSGVRGHVGANHRMLSTYLNAVLAAGFELVAVGEEAGELPRIFWARGRRRG</sequence>
<dbReference type="GO" id="GO:0032259">
    <property type="term" value="P:methylation"/>
    <property type="evidence" value="ECO:0007669"/>
    <property type="project" value="UniProtKB-KW"/>
</dbReference>
<dbReference type="InterPro" id="IPR029063">
    <property type="entry name" value="SAM-dependent_MTases_sf"/>
</dbReference>
<evidence type="ECO:0000256" key="2">
    <source>
        <dbReference type="ARBA" id="ARBA00022679"/>
    </source>
</evidence>
<keyword evidence="2 4" id="KW-0808">Transferase</keyword>
<proteinExistence type="predicted"/>
<evidence type="ECO:0000313" key="5">
    <source>
        <dbReference type="Proteomes" id="UP000007962"/>
    </source>
</evidence>
<dbReference type="EMBL" id="CP001618">
    <property type="protein sequence ID" value="ACQ81907.1"/>
    <property type="molecule type" value="Genomic_DNA"/>
</dbReference>
<dbReference type="GO" id="GO:0008168">
    <property type="term" value="F:methyltransferase activity"/>
    <property type="evidence" value="ECO:0007669"/>
    <property type="project" value="UniProtKB-KW"/>
</dbReference>
<evidence type="ECO:0000256" key="1">
    <source>
        <dbReference type="ARBA" id="ARBA00022603"/>
    </source>
</evidence>
<dbReference type="CDD" id="cd02440">
    <property type="entry name" value="AdoMet_MTases"/>
    <property type="match status" value="1"/>
</dbReference>
<dbReference type="RefSeq" id="WP_015884144.1">
    <property type="nucleotide sequence ID" value="NC_012669.1"/>
</dbReference>
<gene>
    <name evidence="4" type="ordered locus">Bcav_3665</name>
</gene>
<dbReference type="SUPFAM" id="SSF53335">
    <property type="entry name" value="S-adenosyl-L-methionine-dependent methyltransferases"/>
    <property type="match status" value="1"/>
</dbReference>
<dbReference type="OrthoDB" id="9805171at2"/>
<organism evidence="4 5">
    <name type="scientific">Beutenbergia cavernae (strain ATCC BAA-8 / DSM 12333 / CCUG 43141 / JCM 11478 / NBRC 16432 / NCIMB 13614 / HKI 0122)</name>
    <dbReference type="NCBI Taxonomy" id="471853"/>
    <lineage>
        <taxon>Bacteria</taxon>
        <taxon>Bacillati</taxon>
        <taxon>Actinomycetota</taxon>
        <taxon>Actinomycetes</taxon>
        <taxon>Micrococcales</taxon>
        <taxon>Beutenbergiaceae</taxon>
        <taxon>Beutenbergia</taxon>
    </lineage>
</organism>
<dbReference type="Proteomes" id="UP000007962">
    <property type="component" value="Chromosome"/>
</dbReference>
<dbReference type="STRING" id="471853.Bcav_3665"/>
<dbReference type="PANTHER" id="PTHR43861">
    <property type="entry name" value="TRANS-ACONITATE 2-METHYLTRANSFERASE-RELATED"/>
    <property type="match status" value="1"/>
</dbReference>
<name>C5C3J8_BEUC1</name>
<dbReference type="AlphaFoldDB" id="C5C3J8"/>
<dbReference type="eggNOG" id="COG2227">
    <property type="taxonomic scope" value="Bacteria"/>
</dbReference>
<accession>C5C3J8</accession>
<dbReference type="HOGENOM" id="CLU_049749_5_1_11"/>
<feature type="domain" description="Methyltransferase" evidence="3">
    <location>
        <begin position="40"/>
        <end position="133"/>
    </location>
</feature>
<evidence type="ECO:0000259" key="3">
    <source>
        <dbReference type="Pfam" id="PF13649"/>
    </source>
</evidence>
<keyword evidence="5" id="KW-1185">Reference proteome</keyword>
<dbReference type="KEGG" id="bcv:Bcav_3665"/>